<sequence>MRLALVPAALLLLAAAPPPLAVTLPADAPIAASINGQPVNLSLATGAVDRITLNGGTVARLGLKPAGLMGRANVRIGRTGVLSGRNTPAGVTMLGQTFNQRVFWFDGAAAIAEDGSIGPMALPHDRVTIVLKPGESGSDWVLPLFGGLNSGANGGVNGKGYGFGLSVDVRARMALPLASAALGADLAAALGGRLEGEAWQEEIFMGVRRPVRRLVLDRPLLVGPFRFNAVAVRVNDRRDATAQLANGQAGPADADDDPSEIVVSADTGKRRQVVRSFTLSRTQLEAAGCSTLVIDKPAKQLRLRC</sequence>
<protein>
    <submittedName>
        <fullName evidence="2">Uncharacterized protein</fullName>
    </submittedName>
</protein>
<accession>A0A255YNU2</accession>
<feature type="signal peptide" evidence="1">
    <location>
        <begin position="1"/>
        <end position="21"/>
    </location>
</feature>
<organism evidence="2 3">
    <name type="scientific">Sandarakinorhabdus cyanobacteriorum</name>
    <dbReference type="NCBI Taxonomy" id="1981098"/>
    <lineage>
        <taxon>Bacteria</taxon>
        <taxon>Pseudomonadati</taxon>
        <taxon>Pseudomonadota</taxon>
        <taxon>Alphaproteobacteria</taxon>
        <taxon>Sphingomonadales</taxon>
        <taxon>Sphingosinicellaceae</taxon>
        <taxon>Sandarakinorhabdus</taxon>
    </lineage>
</organism>
<proteinExistence type="predicted"/>
<keyword evidence="3" id="KW-1185">Reference proteome</keyword>
<evidence type="ECO:0000256" key="1">
    <source>
        <dbReference type="SAM" id="SignalP"/>
    </source>
</evidence>
<name>A0A255YNU2_9SPHN</name>
<feature type="chain" id="PRO_5013146623" evidence="1">
    <location>
        <begin position="22"/>
        <end position="305"/>
    </location>
</feature>
<dbReference type="AlphaFoldDB" id="A0A255YNU2"/>
<evidence type="ECO:0000313" key="2">
    <source>
        <dbReference type="EMBL" id="OYQ30120.1"/>
    </source>
</evidence>
<reference evidence="2 3" key="1">
    <citation type="submission" date="2017-07" db="EMBL/GenBank/DDBJ databases">
        <title>Sandarakinorhabdus cyanobacteriorum sp. nov., a novel bacterium isolated from cyanobacterial aggregates in a eutrophic lake.</title>
        <authorList>
            <person name="Cai H."/>
        </authorList>
    </citation>
    <scope>NUCLEOTIDE SEQUENCE [LARGE SCALE GENOMIC DNA]</scope>
    <source>
        <strain evidence="2 3">TH057</strain>
    </source>
</reference>
<keyword evidence="1" id="KW-0732">Signal</keyword>
<comment type="caution">
    <text evidence="2">The sequence shown here is derived from an EMBL/GenBank/DDBJ whole genome shotgun (WGS) entry which is preliminary data.</text>
</comment>
<dbReference type="EMBL" id="NOXT01000102">
    <property type="protein sequence ID" value="OYQ30120.1"/>
    <property type="molecule type" value="Genomic_DNA"/>
</dbReference>
<dbReference type="RefSeq" id="WP_094473425.1">
    <property type="nucleotide sequence ID" value="NZ_NOXT01000102.1"/>
</dbReference>
<dbReference type="OrthoDB" id="8478659at2"/>
<gene>
    <name evidence="2" type="ORF">CHU93_07210</name>
</gene>
<evidence type="ECO:0000313" key="3">
    <source>
        <dbReference type="Proteomes" id="UP000216991"/>
    </source>
</evidence>
<dbReference type="Proteomes" id="UP000216991">
    <property type="component" value="Unassembled WGS sequence"/>
</dbReference>